<evidence type="ECO:0000256" key="7">
    <source>
        <dbReference type="ARBA" id="ARBA00023085"/>
    </source>
</evidence>
<dbReference type="InterPro" id="IPR035513">
    <property type="entry name" value="Invertase/methylesterase_inhib"/>
</dbReference>
<dbReference type="GO" id="GO:0004857">
    <property type="term" value="F:enzyme inhibitor activity"/>
    <property type="evidence" value="ECO:0007669"/>
    <property type="project" value="InterPro"/>
</dbReference>
<keyword evidence="11" id="KW-1185">Reference proteome</keyword>
<protein>
    <recommendedName>
        <fullName evidence="9">Pectinesterase inhibitor domain-containing protein</fullName>
    </recommendedName>
</protein>
<dbReference type="InterPro" id="IPR000070">
    <property type="entry name" value="Pectinesterase_cat"/>
</dbReference>
<dbReference type="Gene3D" id="1.20.140.40">
    <property type="entry name" value="Invertase/pectin methylesterase inhibitor family protein"/>
    <property type="match status" value="1"/>
</dbReference>
<dbReference type="InterPro" id="IPR012334">
    <property type="entry name" value="Pectin_lyas_fold"/>
</dbReference>
<evidence type="ECO:0000256" key="5">
    <source>
        <dbReference type="ARBA" id="ARBA00022512"/>
    </source>
</evidence>
<dbReference type="EMBL" id="JAYWIO010000005">
    <property type="protein sequence ID" value="KAK7259106.1"/>
    <property type="molecule type" value="Genomic_DNA"/>
</dbReference>
<keyword evidence="7" id="KW-0063">Aspartyl esterase</keyword>
<dbReference type="AlphaFoldDB" id="A0AAN9I3I0"/>
<organism evidence="10 11">
    <name type="scientific">Crotalaria pallida</name>
    <name type="common">Smooth rattlebox</name>
    <name type="synonym">Crotalaria striata</name>
    <dbReference type="NCBI Taxonomy" id="3830"/>
    <lineage>
        <taxon>Eukaryota</taxon>
        <taxon>Viridiplantae</taxon>
        <taxon>Streptophyta</taxon>
        <taxon>Embryophyta</taxon>
        <taxon>Tracheophyta</taxon>
        <taxon>Spermatophyta</taxon>
        <taxon>Magnoliopsida</taxon>
        <taxon>eudicotyledons</taxon>
        <taxon>Gunneridae</taxon>
        <taxon>Pentapetalae</taxon>
        <taxon>rosids</taxon>
        <taxon>fabids</taxon>
        <taxon>Fabales</taxon>
        <taxon>Fabaceae</taxon>
        <taxon>Papilionoideae</taxon>
        <taxon>50 kb inversion clade</taxon>
        <taxon>genistoids sensu lato</taxon>
        <taxon>core genistoids</taxon>
        <taxon>Crotalarieae</taxon>
        <taxon>Crotalaria</taxon>
    </lineage>
</organism>
<comment type="subcellular location">
    <subcellularLocation>
        <location evidence="1">Secreted</location>
        <location evidence="1">Cell wall</location>
    </subcellularLocation>
</comment>
<dbReference type="SUPFAM" id="SSF101148">
    <property type="entry name" value="Plant invertase/pectin methylesterase inhibitor"/>
    <property type="match status" value="1"/>
</dbReference>
<keyword evidence="5" id="KW-0134">Cell wall</keyword>
<evidence type="ECO:0000256" key="6">
    <source>
        <dbReference type="ARBA" id="ARBA00022801"/>
    </source>
</evidence>
<keyword evidence="6" id="KW-0378">Hydrolase</keyword>
<comment type="caution">
    <text evidence="10">The sequence shown here is derived from an EMBL/GenBank/DDBJ whole genome shotgun (WGS) entry which is preliminary data.</text>
</comment>
<feature type="domain" description="Pectinesterase inhibitor" evidence="9">
    <location>
        <begin position="53"/>
        <end position="198"/>
    </location>
</feature>
<evidence type="ECO:0000256" key="1">
    <source>
        <dbReference type="ARBA" id="ARBA00004191"/>
    </source>
</evidence>
<reference evidence="10 11" key="1">
    <citation type="submission" date="2024-01" db="EMBL/GenBank/DDBJ databases">
        <title>The genomes of 5 underutilized Papilionoideae crops provide insights into root nodulation and disease resistanc.</title>
        <authorList>
            <person name="Yuan L."/>
        </authorList>
    </citation>
    <scope>NUCLEOTIDE SEQUENCE [LARGE SCALE GENOMIC DNA]</scope>
    <source>
        <strain evidence="10">ZHUSHIDOU_FW_LH</strain>
        <tissue evidence="10">Leaf</tissue>
    </source>
</reference>
<feature type="transmembrane region" description="Helical" evidence="8">
    <location>
        <begin position="20"/>
        <end position="40"/>
    </location>
</feature>
<comment type="similarity">
    <text evidence="4">In the C-terminal section; belongs to the pectinesterase family.</text>
</comment>
<keyword evidence="8" id="KW-0812">Transmembrane</keyword>
<evidence type="ECO:0000313" key="11">
    <source>
        <dbReference type="Proteomes" id="UP001372338"/>
    </source>
</evidence>
<keyword evidence="5" id="KW-0964">Secreted</keyword>
<evidence type="ECO:0000313" key="10">
    <source>
        <dbReference type="EMBL" id="KAK7259106.1"/>
    </source>
</evidence>
<keyword evidence="8" id="KW-1133">Transmembrane helix</keyword>
<dbReference type="Gene3D" id="2.160.20.10">
    <property type="entry name" value="Single-stranded right-handed beta-helix, Pectin lyase-like"/>
    <property type="match status" value="1"/>
</dbReference>
<gene>
    <name evidence="10" type="ORF">RIF29_24703</name>
</gene>
<evidence type="ECO:0000259" key="9">
    <source>
        <dbReference type="SMART" id="SM00856"/>
    </source>
</evidence>
<dbReference type="Pfam" id="PF01095">
    <property type="entry name" value="Pectinesterase"/>
    <property type="match status" value="1"/>
</dbReference>
<accession>A0AAN9I3I0</accession>
<dbReference type="CDD" id="cd15799">
    <property type="entry name" value="PMEI-like_4"/>
    <property type="match status" value="1"/>
</dbReference>
<dbReference type="Proteomes" id="UP001372338">
    <property type="component" value="Unassembled WGS sequence"/>
</dbReference>
<dbReference type="SUPFAM" id="SSF51126">
    <property type="entry name" value="Pectin lyase-like"/>
    <property type="match status" value="1"/>
</dbReference>
<dbReference type="PANTHER" id="PTHR31707">
    <property type="entry name" value="PECTINESTERASE"/>
    <property type="match status" value="1"/>
</dbReference>
<dbReference type="GO" id="GO:0030599">
    <property type="term" value="F:pectinesterase activity"/>
    <property type="evidence" value="ECO:0007669"/>
    <property type="project" value="InterPro"/>
</dbReference>
<sequence>MATQQSLLEKPGKSLSKTFWLILSVATILCSSLLIASYLIKPTSLFNLSSAIDTASSPNHVCEHAIDTASCLAHVSEVAQPQNHKLNLLQSILIESASNMHKAIHNTKHVKLRINSPKEQAALADCEELMDLSMDRVWDSIMALTKKTTTSMQDAHSWLSSVLTNHVTCLDGLEGSAKTHMEAEIKDLISRSRTSLALIVAILPPNPNGEGLIDEPLNGGFPSWVTRKDRKLLESSVGAITANVVVAKDGSGKFKTVKEAVASAPEPDKNDKTRYVIYVKKGTYKENVQIGKKKRNVMLVGDGKDATVITGSLNIGDGSSNSTFHSATVGVDDAAEASKFTVKQLLIQGDDWLKDTGVTYTEGL</sequence>
<dbReference type="Pfam" id="PF04043">
    <property type="entry name" value="PMEI"/>
    <property type="match status" value="1"/>
</dbReference>
<dbReference type="GO" id="GO:0042545">
    <property type="term" value="P:cell wall modification"/>
    <property type="evidence" value="ECO:0007669"/>
    <property type="project" value="InterPro"/>
</dbReference>
<evidence type="ECO:0000256" key="2">
    <source>
        <dbReference type="ARBA" id="ARBA00005184"/>
    </source>
</evidence>
<name>A0AAN9I3I0_CROPI</name>
<evidence type="ECO:0000256" key="4">
    <source>
        <dbReference type="ARBA" id="ARBA00007786"/>
    </source>
</evidence>
<comment type="similarity">
    <text evidence="3">In the N-terminal section; belongs to the PMEI family.</text>
</comment>
<dbReference type="NCBIfam" id="TIGR01614">
    <property type="entry name" value="PME_inhib"/>
    <property type="match status" value="1"/>
</dbReference>
<dbReference type="InterPro" id="IPR011050">
    <property type="entry name" value="Pectin_lyase_fold/virulence"/>
</dbReference>
<evidence type="ECO:0000256" key="8">
    <source>
        <dbReference type="SAM" id="Phobius"/>
    </source>
</evidence>
<evidence type="ECO:0000256" key="3">
    <source>
        <dbReference type="ARBA" id="ARBA00006027"/>
    </source>
</evidence>
<dbReference type="SMART" id="SM00856">
    <property type="entry name" value="PMEI"/>
    <property type="match status" value="1"/>
</dbReference>
<dbReference type="InterPro" id="IPR006501">
    <property type="entry name" value="Pectinesterase_inhib_dom"/>
</dbReference>
<proteinExistence type="inferred from homology"/>
<keyword evidence="8" id="KW-0472">Membrane</keyword>
<comment type="pathway">
    <text evidence="2">Glycan metabolism; pectin degradation; 2-dehydro-3-deoxy-D-gluconate from pectin: step 1/5.</text>
</comment>